<gene>
    <name evidence="2" type="ORF">ElyMa_007056500</name>
</gene>
<evidence type="ECO:0008006" key="4">
    <source>
        <dbReference type="Google" id="ProtNLM"/>
    </source>
</evidence>
<dbReference type="EMBL" id="BMAT01014125">
    <property type="protein sequence ID" value="GFS26514.1"/>
    <property type="molecule type" value="Genomic_DNA"/>
</dbReference>
<comment type="caution">
    <text evidence="2">The sequence shown here is derived from an EMBL/GenBank/DDBJ whole genome shotgun (WGS) entry which is preliminary data.</text>
</comment>
<accession>A0AAV4JWS0</accession>
<name>A0AAV4JWS0_9GAST</name>
<evidence type="ECO:0000256" key="1">
    <source>
        <dbReference type="SAM" id="MobiDB-lite"/>
    </source>
</evidence>
<dbReference type="Proteomes" id="UP000762676">
    <property type="component" value="Unassembled WGS sequence"/>
</dbReference>
<evidence type="ECO:0000313" key="2">
    <source>
        <dbReference type="EMBL" id="GFS26514.1"/>
    </source>
</evidence>
<proteinExistence type="predicted"/>
<feature type="region of interest" description="Disordered" evidence="1">
    <location>
        <begin position="79"/>
        <end position="99"/>
    </location>
</feature>
<evidence type="ECO:0000313" key="3">
    <source>
        <dbReference type="Proteomes" id="UP000762676"/>
    </source>
</evidence>
<keyword evidence="3" id="KW-1185">Reference proteome</keyword>
<dbReference type="AlphaFoldDB" id="A0AAV4JWS0"/>
<sequence length="99" mass="11394">MVNREYAADVESFTNADNICETSNQKYKSYLGPQLFLEILFLKIRGVSFEHSSAKRKHKEDETKALETEIKNLEASIEANEMEQPKDKKDVLENIGKNI</sequence>
<protein>
    <recommendedName>
        <fullName evidence="4">Endoplasmic reticulum transmembrane protein</fullName>
    </recommendedName>
</protein>
<reference evidence="2 3" key="1">
    <citation type="journal article" date="2021" name="Elife">
        <title>Chloroplast acquisition without the gene transfer in kleptoplastic sea slugs, Plakobranchus ocellatus.</title>
        <authorList>
            <person name="Maeda T."/>
            <person name="Takahashi S."/>
            <person name="Yoshida T."/>
            <person name="Shimamura S."/>
            <person name="Takaki Y."/>
            <person name="Nagai Y."/>
            <person name="Toyoda A."/>
            <person name="Suzuki Y."/>
            <person name="Arimoto A."/>
            <person name="Ishii H."/>
            <person name="Satoh N."/>
            <person name="Nishiyama T."/>
            <person name="Hasebe M."/>
            <person name="Maruyama T."/>
            <person name="Minagawa J."/>
            <person name="Obokata J."/>
            <person name="Shigenobu S."/>
        </authorList>
    </citation>
    <scope>NUCLEOTIDE SEQUENCE [LARGE SCALE GENOMIC DNA]</scope>
</reference>
<organism evidence="2 3">
    <name type="scientific">Elysia marginata</name>
    <dbReference type="NCBI Taxonomy" id="1093978"/>
    <lineage>
        <taxon>Eukaryota</taxon>
        <taxon>Metazoa</taxon>
        <taxon>Spiralia</taxon>
        <taxon>Lophotrochozoa</taxon>
        <taxon>Mollusca</taxon>
        <taxon>Gastropoda</taxon>
        <taxon>Heterobranchia</taxon>
        <taxon>Euthyneura</taxon>
        <taxon>Panpulmonata</taxon>
        <taxon>Sacoglossa</taxon>
        <taxon>Placobranchoidea</taxon>
        <taxon>Plakobranchidae</taxon>
        <taxon>Elysia</taxon>
    </lineage>
</organism>
<feature type="compositionally biased region" description="Basic and acidic residues" evidence="1">
    <location>
        <begin position="83"/>
        <end position="92"/>
    </location>
</feature>